<evidence type="ECO:0000313" key="3">
    <source>
        <dbReference type="Proteomes" id="UP000260649"/>
    </source>
</evidence>
<name>A0A3E2B1D7_9FIRM</name>
<comment type="caution">
    <text evidence="2">The sequence shown here is derived from an EMBL/GenBank/DDBJ whole genome shotgun (WGS) entry which is preliminary data.</text>
</comment>
<gene>
    <name evidence="2" type="ORF">DV520_10520</name>
</gene>
<protein>
    <submittedName>
        <fullName evidence="2">ABC transporter permease</fullName>
    </submittedName>
</protein>
<keyword evidence="1" id="KW-0472">Membrane</keyword>
<accession>A0A3E2B1D7</accession>
<dbReference type="GeneID" id="97996169"/>
<keyword evidence="1" id="KW-1133">Transmembrane helix</keyword>
<organism evidence="2 3">
    <name type="scientific">Evtepia gabavorous</name>
    <dbReference type="NCBI Taxonomy" id="2211183"/>
    <lineage>
        <taxon>Bacteria</taxon>
        <taxon>Bacillati</taxon>
        <taxon>Bacillota</taxon>
        <taxon>Clostridia</taxon>
        <taxon>Eubacteriales</taxon>
        <taxon>Evtepia</taxon>
    </lineage>
</organism>
<dbReference type="Proteomes" id="UP000260649">
    <property type="component" value="Unassembled WGS sequence"/>
</dbReference>
<dbReference type="AlphaFoldDB" id="A0A3E2B1D7"/>
<dbReference type="Pfam" id="PF12730">
    <property type="entry name" value="ABC2_membrane_4"/>
    <property type="match status" value="1"/>
</dbReference>
<dbReference type="EMBL" id="QQRQ01000025">
    <property type="protein sequence ID" value="RFT05853.1"/>
    <property type="molecule type" value="Genomic_DNA"/>
</dbReference>
<feature type="transmembrane region" description="Helical" evidence="1">
    <location>
        <begin position="99"/>
        <end position="123"/>
    </location>
</feature>
<reference evidence="2 3" key="1">
    <citation type="submission" date="2018-07" db="EMBL/GenBank/DDBJ databases">
        <title>GABA Modulating Bacteria of the Human Gut Microbiota.</title>
        <authorList>
            <person name="Strandwitz P."/>
            <person name="Kim K.H."/>
            <person name="Terekhova D."/>
            <person name="Liu J.K."/>
            <person name="Sharma A."/>
            <person name="Levering J."/>
            <person name="Mcdonald D."/>
            <person name="Dietrich D."/>
            <person name="Ramadhar T.R."/>
            <person name="Lekbua A."/>
            <person name="Mroue N."/>
            <person name="Liston C."/>
            <person name="Stewart E.J."/>
            <person name="Dubin M.J."/>
            <person name="Zengler K."/>
            <person name="Knight R."/>
            <person name="Gilbert J.A."/>
            <person name="Clardy J."/>
            <person name="Lewis K."/>
        </authorList>
    </citation>
    <scope>NUCLEOTIDE SEQUENCE [LARGE SCALE GENOMIC DNA]</scope>
    <source>
        <strain evidence="2 3">KLE1738</strain>
    </source>
</reference>
<sequence>MLLRALRSEGMKCRRSPVWAVFLVLPLFPAIMGTLNYLGNLEILDNGWYSLWSQHTIFSASFFMPAQFGVFCAWQWRLEHTDHNWNSLMTAPVPVRDLYWSKFLLAAGVAVLGQVCIGVLYLLSGQLAGVSGGLPLQLAGWMFFGALGGMAVCAVQLFLSLVIRSFAPPVALGLVGGIAGLVMTSQGAGLYCPYSLLCLGMRANNPNLSLEVGPFVLACGVCIALFSFLTIRCMAGRDVTTG</sequence>
<feature type="transmembrane region" description="Helical" evidence="1">
    <location>
        <begin position="58"/>
        <end position="78"/>
    </location>
</feature>
<keyword evidence="3" id="KW-1185">Reference proteome</keyword>
<dbReference type="OrthoDB" id="9781996at2"/>
<feature type="transmembrane region" description="Helical" evidence="1">
    <location>
        <begin position="143"/>
        <end position="163"/>
    </location>
</feature>
<evidence type="ECO:0000256" key="1">
    <source>
        <dbReference type="SAM" id="Phobius"/>
    </source>
</evidence>
<feature type="transmembrane region" description="Helical" evidence="1">
    <location>
        <begin position="170"/>
        <end position="192"/>
    </location>
</feature>
<proteinExistence type="predicted"/>
<feature type="transmembrane region" description="Helical" evidence="1">
    <location>
        <begin position="20"/>
        <end position="38"/>
    </location>
</feature>
<dbReference type="CDD" id="cd21809">
    <property type="entry name" value="ABC-2_lan_permease-like"/>
    <property type="match status" value="1"/>
</dbReference>
<keyword evidence="1" id="KW-0812">Transmembrane</keyword>
<feature type="transmembrane region" description="Helical" evidence="1">
    <location>
        <begin position="212"/>
        <end position="231"/>
    </location>
</feature>
<evidence type="ECO:0000313" key="2">
    <source>
        <dbReference type="EMBL" id="RFT05853.1"/>
    </source>
</evidence>
<dbReference type="RefSeq" id="WP_021920810.1">
    <property type="nucleotide sequence ID" value="NZ_CAKXKJ010000001.1"/>
</dbReference>